<dbReference type="GO" id="GO:0046872">
    <property type="term" value="F:metal ion binding"/>
    <property type="evidence" value="ECO:0007669"/>
    <property type="project" value="UniProtKB-UniRule"/>
</dbReference>
<dbReference type="CDD" id="cd01301">
    <property type="entry name" value="rDP_like"/>
    <property type="match status" value="1"/>
</dbReference>
<evidence type="ECO:0000313" key="3">
    <source>
        <dbReference type="Proteomes" id="UP000289152"/>
    </source>
</evidence>
<keyword evidence="1" id="KW-0224">Dipeptidase</keyword>
<reference evidence="2 3" key="1">
    <citation type="submission" date="2016-06" db="EMBL/GenBank/DDBJ databases">
        <title>Evolution of pathogenesis and genome organization in the Tremellales.</title>
        <authorList>
            <person name="Cuomo C."/>
            <person name="Litvintseva A."/>
            <person name="Heitman J."/>
            <person name="Chen Y."/>
            <person name="Sun S."/>
            <person name="Springer D."/>
            <person name="Dromer F."/>
            <person name="Young S."/>
            <person name="Zeng Q."/>
            <person name="Chapman S."/>
            <person name="Gujja S."/>
            <person name="Saif S."/>
            <person name="Birren B."/>
        </authorList>
    </citation>
    <scope>NUCLEOTIDE SEQUENCE [LARGE SCALE GENOMIC DNA]</scope>
    <source>
        <strain evidence="2 3">ATCC 28783</strain>
    </source>
</reference>
<dbReference type="PANTHER" id="PTHR10443">
    <property type="entry name" value="MICROSOMAL DIPEPTIDASE"/>
    <property type="match status" value="1"/>
</dbReference>
<keyword evidence="3" id="KW-1185">Reference proteome</keyword>
<keyword evidence="1" id="KW-0378">Hydrolase</keyword>
<comment type="caution">
    <text evidence="2">The sequence shown here is derived from an EMBL/GenBank/DDBJ whole genome shotgun (WGS) entry which is preliminary data.</text>
</comment>
<dbReference type="Pfam" id="PF01244">
    <property type="entry name" value="Peptidase_M19"/>
    <property type="match status" value="1"/>
</dbReference>
<comment type="similarity">
    <text evidence="1">Belongs to the metallo-dependent hydrolases superfamily. Peptidase M19 family.</text>
</comment>
<dbReference type="SUPFAM" id="SSF51556">
    <property type="entry name" value="Metallo-dependent hydrolases"/>
    <property type="match status" value="1"/>
</dbReference>
<protein>
    <recommendedName>
        <fullName evidence="1">Dipeptidase</fullName>
        <ecNumber evidence="1">3.4.13.19</ecNumber>
    </recommendedName>
</protein>
<gene>
    <name evidence="2" type="ORF">M231_00724</name>
</gene>
<feature type="signal peptide" evidence="1">
    <location>
        <begin position="1"/>
        <end position="18"/>
    </location>
</feature>
<accession>A0A4Q1BV28</accession>
<dbReference type="OrthoDB" id="445695at2759"/>
<dbReference type="VEuPathDB" id="FungiDB:TREMEDRAFT_61903"/>
<dbReference type="GO" id="GO:0070573">
    <property type="term" value="F:metallodipeptidase activity"/>
    <property type="evidence" value="ECO:0007669"/>
    <property type="project" value="InterPro"/>
</dbReference>
<keyword evidence="1" id="KW-0482">Metalloprotease</keyword>
<comment type="cofactor">
    <cofactor evidence="1">
        <name>Zn(2+)</name>
        <dbReference type="ChEBI" id="CHEBI:29105"/>
    </cofactor>
</comment>
<comment type="catalytic activity">
    <reaction evidence="1">
        <text>an L-aminoacyl-L-amino acid + H2O = 2 an L-alpha-amino acid</text>
        <dbReference type="Rhea" id="RHEA:48940"/>
        <dbReference type="ChEBI" id="CHEBI:15377"/>
        <dbReference type="ChEBI" id="CHEBI:59869"/>
        <dbReference type="ChEBI" id="CHEBI:77460"/>
        <dbReference type="EC" id="3.4.13.19"/>
    </reaction>
</comment>
<name>A0A4Q1BV28_TREME</name>
<evidence type="ECO:0000256" key="1">
    <source>
        <dbReference type="RuleBase" id="RU341113"/>
    </source>
</evidence>
<keyword evidence="1" id="KW-0479">Metal-binding</keyword>
<keyword evidence="1" id="KW-0732">Signal</keyword>
<sequence length="441" mass="48307">MFHQFLFTLLTFNILVNAHGAQKPLSSTPLHPQHAEHALSLLEKYPLIDTHIDLSATFRTIERNPWSAVHKLDLAYPGHIDLPRARAGGLAGGFFTANAPCPKAVGQDPGPDFLNPTDSIQHVLESMDLIRKWIEVFPDQMKRCRTASDVRQAFEEKKLAVMIGIEGTHQLSNSLAVMRMYAELGVGYVTLTHVCHSSFASSNGGGAGTSGSTIPPIHPGNGLTSLGVDLVRELNRLGVMVDLSHVSDDTARQAINVSRAPVIWSHSGARAVNNHPRNVPDDILDMIGDKSGQNRGIVLSVLYSIFIDKDNATLARVVDHIEHIASRCGKAHVGLGSDFNGIGSSVLGMEDVSKWPNMIQEFIHRGWTDDEIAGLMGGNLLRVMEEVEYVKNQLSSESASTTIYEKRKDLPAHEWGGPNMAYLADDVKEVVIAQKRLRDEL</sequence>
<dbReference type="Gene3D" id="3.20.20.140">
    <property type="entry name" value="Metal-dependent hydrolases"/>
    <property type="match status" value="1"/>
</dbReference>
<dbReference type="GO" id="GO:0006508">
    <property type="term" value="P:proteolysis"/>
    <property type="evidence" value="ECO:0007669"/>
    <property type="project" value="UniProtKB-KW"/>
</dbReference>
<feature type="chain" id="PRO_5021043452" description="Dipeptidase" evidence="1">
    <location>
        <begin position="19"/>
        <end position="441"/>
    </location>
</feature>
<dbReference type="AlphaFoldDB" id="A0A4Q1BV28"/>
<dbReference type="PANTHER" id="PTHR10443:SF12">
    <property type="entry name" value="DIPEPTIDASE"/>
    <property type="match status" value="1"/>
</dbReference>
<dbReference type="InParanoid" id="A0A4Q1BV28"/>
<proteinExistence type="inferred from homology"/>
<keyword evidence="1" id="KW-0862">Zinc</keyword>
<dbReference type="EMBL" id="SDIL01000004">
    <property type="protein sequence ID" value="RXK42003.1"/>
    <property type="molecule type" value="Genomic_DNA"/>
</dbReference>
<dbReference type="EC" id="3.4.13.19" evidence="1"/>
<organism evidence="2 3">
    <name type="scientific">Tremella mesenterica</name>
    <name type="common">Jelly fungus</name>
    <dbReference type="NCBI Taxonomy" id="5217"/>
    <lineage>
        <taxon>Eukaryota</taxon>
        <taxon>Fungi</taxon>
        <taxon>Dikarya</taxon>
        <taxon>Basidiomycota</taxon>
        <taxon>Agaricomycotina</taxon>
        <taxon>Tremellomycetes</taxon>
        <taxon>Tremellales</taxon>
        <taxon>Tremellaceae</taxon>
        <taxon>Tremella</taxon>
    </lineage>
</organism>
<dbReference type="InterPro" id="IPR008257">
    <property type="entry name" value="Pept_M19"/>
</dbReference>
<dbReference type="PROSITE" id="PS51365">
    <property type="entry name" value="RENAL_DIPEPTIDASE_2"/>
    <property type="match status" value="1"/>
</dbReference>
<dbReference type="InterPro" id="IPR032466">
    <property type="entry name" value="Metal_Hydrolase"/>
</dbReference>
<evidence type="ECO:0000313" key="2">
    <source>
        <dbReference type="EMBL" id="RXK42003.1"/>
    </source>
</evidence>
<keyword evidence="1" id="KW-0645">Protease</keyword>
<dbReference type="Proteomes" id="UP000289152">
    <property type="component" value="Unassembled WGS sequence"/>
</dbReference>